<evidence type="ECO:0000313" key="4">
    <source>
        <dbReference type="Proteomes" id="UP000179807"/>
    </source>
</evidence>
<protein>
    <submittedName>
        <fullName evidence="3">Uncharacterized protein</fullName>
    </submittedName>
</protein>
<name>A0A1J4JP63_9EUKA</name>
<dbReference type="GeneID" id="94843124"/>
<proteinExistence type="predicted"/>
<accession>A0A1J4JP63</accession>
<reference evidence="3 4" key="2">
    <citation type="submission" date="2016-10" db="EMBL/GenBank/DDBJ databases">
        <authorList>
            <person name="Benchimol M."/>
            <person name="Almeida L.G."/>
            <person name="Vasconcelos A.T."/>
            <person name="Perreira-Neves A."/>
            <person name="Rosa I.A."/>
            <person name="Tasca T."/>
            <person name="Bogo M.R."/>
            <person name="de Souza W."/>
        </authorList>
    </citation>
    <scope>NUCLEOTIDE SEQUENCE [LARGE SCALE GENOMIC DNA]</scope>
    <source>
        <strain evidence="3 4">K</strain>
    </source>
</reference>
<evidence type="ECO:0000313" key="3">
    <source>
        <dbReference type="EMBL" id="OHT00913.1"/>
    </source>
</evidence>
<sequence length="149" mass="16159">MIEEYQRGRGNLVKAYPAAQKEPELFHTTGQLPLIQQRCGLYDFPNRTGYAGSPRNYRNLSGNMSSVRDSFSDKKPVQPKKPSNIVSCHTTGAEAVADLTRVCPSYCSSNGSSRSSMNSSAYGSAMIGSPSMLDSRSMSRSGISSASRF</sequence>
<dbReference type="RefSeq" id="XP_068354049.1">
    <property type="nucleotide sequence ID" value="XM_068508420.1"/>
</dbReference>
<feature type="compositionally biased region" description="Polar residues" evidence="1">
    <location>
        <begin position="56"/>
        <end position="69"/>
    </location>
</feature>
<organism evidence="3 4">
    <name type="scientific">Tritrichomonas foetus</name>
    <dbReference type="NCBI Taxonomy" id="1144522"/>
    <lineage>
        <taxon>Eukaryota</taxon>
        <taxon>Metamonada</taxon>
        <taxon>Parabasalia</taxon>
        <taxon>Tritrichomonadida</taxon>
        <taxon>Tritrichomonadidae</taxon>
        <taxon>Tritrichomonas</taxon>
    </lineage>
</organism>
<feature type="region of interest" description="Disordered" evidence="1">
    <location>
        <begin position="52"/>
        <end position="86"/>
    </location>
</feature>
<evidence type="ECO:0000313" key="2">
    <source>
        <dbReference type="EMBL" id="ARM19911.1"/>
    </source>
</evidence>
<reference evidence="2" key="3">
    <citation type="journal article" date="2017" name="Biol. Cell">
        <title>The costa of trichomonads: A complex macromolecular cytoskeleton structure made of uncommon proteins.</title>
        <authorList>
            <person name="de Andrade Rosa I."/>
            <person name="Brigido M.C."/>
            <person name="de Oliveira Santos E."/>
            <person name="Gonzaga L."/>
            <person name="Zingali R.B."/>
            <person name="de Vasconcelos A.T."/>
            <person name="de Souza W."/>
            <person name="Benchimol M."/>
        </authorList>
    </citation>
    <scope>NUCLEOTIDE SEQUENCE</scope>
    <source>
        <strain evidence="2">32304</strain>
    </source>
</reference>
<dbReference type="AlphaFoldDB" id="A0A1J4JP63"/>
<feature type="region of interest" description="Disordered" evidence="1">
    <location>
        <begin position="129"/>
        <end position="149"/>
    </location>
</feature>
<dbReference type="EMBL" id="KX579679">
    <property type="protein sequence ID" value="ARM19911.1"/>
    <property type="molecule type" value="Genomic_DNA"/>
</dbReference>
<keyword evidence="4" id="KW-1185">Reference proteome</keyword>
<dbReference type="EMBL" id="MLAK01000933">
    <property type="protein sequence ID" value="OHT00913.1"/>
    <property type="molecule type" value="Genomic_DNA"/>
</dbReference>
<dbReference type="VEuPathDB" id="TrichDB:TRFO_32304"/>
<gene>
    <name evidence="3" type="ORF">TRFO_32304</name>
</gene>
<feature type="compositionally biased region" description="Low complexity" evidence="1">
    <location>
        <begin position="135"/>
        <end position="149"/>
    </location>
</feature>
<dbReference type="Proteomes" id="UP000179807">
    <property type="component" value="Unassembled WGS sequence"/>
</dbReference>
<reference evidence="2" key="1">
    <citation type="submission" date="2016-07" db="EMBL/GenBank/DDBJ databases">
        <authorList>
            <person name="Rosa I.A."/>
            <person name="Brigido M.C."/>
            <person name="Santos E.O."/>
            <person name="Almeida L.G.P."/>
            <person name="Zingalli R.B."/>
            <person name="Vasconcelos A.T.R."/>
            <person name="Souza W."/>
            <person name="Benchimol M."/>
        </authorList>
    </citation>
    <scope>NUCLEOTIDE SEQUENCE</scope>
    <source>
        <strain evidence="2">32304</strain>
    </source>
</reference>
<evidence type="ECO:0000256" key="1">
    <source>
        <dbReference type="SAM" id="MobiDB-lite"/>
    </source>
</evidence>